<accession>A0AAV1Z8W9</accession>
<name>A0AAV1Z8W9_9ARAC</name>
<evidence type="ECO:0000313" key="2">
    <source>
        <dbReference type="Proteomes" id="UP001497382"/>
    </source>
</evidence>
<keyword evidence="2" id="KW-1185">Reference proteome</keyword>
<comment type="caution">
    <text evidence="1">The sequence shown here is derived from an EMBL/GenBank/DDBJ whole genome shotgun (WGS) entry which is preliminary data.</text>
</comment>
<sequence length="67" mass="7833">MCEWNDCSPLPPKSLLLESPILEWKKDPNGLMIISQIRSSILLKIVVYIDMEHKNSVKNKRPLPFVW</sequence>
<organism evidence="1 2">
    <name type="scientific">Larinioides sclopetarius</name>
    <dbReference type="NCBI Taxonomy" id="280406"/>
    <lineage>
        <taxon>Eukaryota</taxon>
        <taxon>Metazoa</taxon>
        <taxon>Ecdysozoa</taxon>
        <taxon>Arthropoda</taxon>
        <taxon>Chelicerata</taxon>
        <taxon>Arachnida</taxon>
        <taxon>Araneae</taxon>
        <taxon>Araneomorphae</taxon>
        <taxon>Entelegynae</taxon>
        <taxon>Araneoidea</taxon>
        <taxon>Araneidae</taxon>
        <taxon>Larinioides</taxon>
    </lineage>
</organism>
<proteinExistence type="predicted"/>
<protein>
    <submittedName>
        <fullName evidence="1">Uncharacterized protein</fullName>
    </submittedName>
</protein>
<evidence type="ECO:0000313" key="1">
    <source>
        <dbReference type="EMBL" id="CAL1267897.1"/>
    </source>
</evidence>
<dbReference type="AlphaFoldDB" id="A0AAV1Z8W9"/>
<reference evidence="1 2" key="1">
    <citation type="submission" date="2024-04" db="EMBL/GenBank/DDBJ databases">
        <authorList>
            <person name="Rising A."/>
            <person name="Reimegard J."/>
            <person name="Sonavane S."/>
            <person name="Akerstrom W."/>
            <person name="Nylinder S."/>
            <person name="Hedman E."/>
            <person name="Kallberg Y."/>
        </authorList>
    </citation>
    <scope>NUCLEOTIDE SEQUENCE [LARGE SCALE GENOMIC DNA]</scope>
</reference>
<dbReference type="EMBL" id="CAXIEN010000030">
    <property type="protein sequence ID" value="CAL1267897.1"/>
    <property type="molecule type" value="Genomic_DNA"/>
</dbReference>
<gene>
    <name evidence="1" type="ORF">LARSCL_LOCUS3884</name>
</gene>
<dbReference type="Proteomes" id="UP001497382">
    <property type="component" value="Unassembled WGS sequence"/>
</dbReference>